<dbReference type="Proteomes" id="UP000272729">
    <property type="component" value="Unassembled WGS sequence"/>
</dbReference>
<evidence type="ECO:0000313" key="3">
    <source>
        <dbReference type="Proteomes" id="UP000272729"/>
    </source>
</evidence>
<feature type="region of interest" description="Disordered" evidence="1">
    <location>
        <begin position="160"/>
        <end position="179"/>
    </location>
</feature>
<comment type="caution">
    <text evidence="2">The sequence shown here is derived from an EMBL/GenBank/DDBJ whole genome shotgun (WGS) entry which is preliminary data.</text>
</comment>
<reference evidence="2 3" key="1">
    <citation type="submission" date="2018-10" db="EMBL/GenBank/DDBJ databases">
        <title>Sequencing the genomes of 1000 actinobacteria strains.</title>
        <authorList>
            <person name="Klenk H.-P."/>
        </authorList>
    </citation>
    <scope>NUCLEOTIDE SEQUENCE [LARGE SCALE GENOMIC DNA]</scope>
    <source>
        <strain evidence="2 3">DSM 43911</strain>
    </source>
</reference>
<sequence length="179" mass="18245">MVPGVTPVALGAPERTAADLLSVLRRIKGTLDPGLEVSAVQAADLAHRHGAALVAVVEHPGADPALLVAVVVPADRVPAEHLLHGPSIREVTEGVTATGHPVVIIERIPVSGTGAQLQVVVTADGVAVVFTLHSPTGRGWLDVSGVAGRFVSGIEFSGIGRQSASRPRPGGTSARSARR</sequence>
<proteinExistence type="predicted"/>
<dbReference type="EMBL" id="RBXR01000001">
    <property type="protein sequence ID" value="RKT73795.1"/>
    <property type="molecule type" value="Genomic_DNA"/>
</dbReference>
<protein>
    <submittedName>
        <fullName evidence="2">Uncharacterized protein</fullName>
    </submittedName>
</protein>
<name>A0A495XKS3_9PSEU</name>
<keyword evidence="3" id="KW-1185">Reference proteome</keyword>
<evidence type="ECO:0000313" key="2">
    <source>
        <dbReference type="EMBL" id="RKT73795.1"/>
    </source>
</evidence>
<organism evidence="2 3">
    <name type="scientific">Saccharothrix variisporea</name>
    <dbReference type="NCBI Taxonomy" id="543527"/>
    <lineage>
        <taxon>Bacteria</taxon>
        <taxon>Bacillati</taxon>
        <taxon>Actinomycetota</taxon>
        <taxon>Actinomycetes</taxon>
        <taxon>Pseudonocardiales</taxon>
        <taxon>Pseudonocardiaceae</taxon>
        <taxon>Saccharothrix</taxon>
    </lineage>
</organism>
<accession>A0A495XKS3</accession>
<gene>
    <name evidence="2" type="ORF">DFJ66_7132</name>
</gene>
<dbReference type="AlphaFoldDB" id="A0A495XKS3"/>
<evidence type="ECO:0000256" key="1">
    <source>
        <dbReference type="SAM" id="MobiDB-lite"/>
    </source>
</evidence>